<gene>
    <name evidence="1" type="ORF">PHISCL_10575</name>
</gene>
<protein>
    <submittedName>
        <fullName evidence="1">Transporter</fullName>
    </submittedName>
</protein>
<evidence type="ECO:0000313" key="1">
    <source>
        <dbReference type="EMBL" id="RJE17088.1"/>
    </source>
</evidence>
<keyword evidence="2" id="KW-1185">Reference proteome</keyword>
<proteinExistence type="predicted"/>
<comment type="caution">
    <text evidence="1">The sequence shown here is derived from an EMBL/GenBank/DDBJ whole genome shotgun (WGS) entry which is preliminary data.</text>
</comment>
<dbReference type="Proteomes" id="UP000266188">
    <property type="component" value="Unassembled WGS sequence"/>
</dbReference>
<dbReference type="EMBL" id="MVGC01001651">
    <property type="protein sequence ID" value="RJE17088.1"/>
    <property type="molecule type" value="Genomic_DNA"/>
</dbReference>
<name>A0A3A2Z205_9EURO</name>
<organism evidence="1 2">
    <name type="scientific">Aspergillus sclerotialis</name>
    <dbReference type="NCBI Taxonomy" id="2070753"/>
    <lineage>
        <taxon>Eukaryota</taxon>
        <taxon>Fungi</taxon>
        <taxon>Dikarya</taxon>
        <taxon>Ascomycota</taxon>
        <taxon>Pezizomycotina</taxon>
        <taxon>Eurotiomycetes</taxon>
        <taxon>Eurotiomycetidae</taxon>
        <taxon>Eurotiales</taxon>
        <taxon>Aspergillaceae</taxon>
        <taxon>Aspergillus</taxon>
        <taxon>Aspergillus subgen. Polypaecilum</taxon>
    </lineage>
</organism>
<reference evidence="2" key="1">
    <citation type="submission" date="2017-02" db="EMBL/GenBank/DDBJ databases">
        <authorList>
            <person name="Tafer H."/>
            <person name="Lopandic K."/>
        </authorList>
    </citation>
    <scope>NUCLEOTIDE SEQUENCE [LARGE SCALE GENOMIC DNA]</scope>
    <source>
        <strain evidence="2">CBS 366.77</strain>
    </source>
</reference>
<accession>A0A3A2Z205</accession>
<sequence length="54" mass="6529">MLPETKKLPLEEMNYLFTNAPWFVPGTRKEEYLPHDLEQKIEAQEMKQDAFHHE</sequence>
<dbReference type="AlphaFoldDB" id="A0A3A2Z205"/>
<dbReference type="OrthoDB" id="5235886at2759"/>
<evidence type="ECO:0000313" key="2">
    <source>
        <dbReference type="Proteomes" id="UP000266188"/>
    </source>
</evidence>